<feature type="transmembrane region" description="Helical" evidence="6">
    <location>
        <begin position="270"/>
        <end position="291"/>
    </location>
</feature>
<feature type="transmembrane region" description="Helical" evidence="6">
    <location>
        <begin position="329"/>
        <end position="351"/>
    </location>
</feature>
<keyword evidence="4 6" id="KW-1133">Transmembrane helix</keyword>
<dbReference type="Proteomes" id="UP001248709">
    <property type="component" value="Unassembled WGS sequence"/>
</dbReference>
<feature type="transmembrane region" description="Helical" evidence="6">
    <location>
        <begin position="166"/>
        <end position="184"/>
    </location>
</feature>
<dbReference type="InterPro" id="IPR013525">
    <property type="entry name" value="ABC2_TM"/>
</dbReference>
<name>A0ABU3H624_9BACL</name>
<evidence type="ECO:0000256" key="4">
    <source>
        <dbReference type="ARBA" id="ARBA00022989"/>
    </source>
</evidence>
<evidence type="ECO:0000256" key="6">
    <source>
        <dbReference type="SAM" id="Phobius"/>
    </source>
</evidence>
<proteinExistence type="predicted"/>
<accession>A0ABU3H624</accession>
<gene>
    <name evidence="8" type="ORF">J2Z22_001705</name>
</gene>
<evidence type="ECO:0000256" key="5">
    <source>
        <dbReference type="ARBA" id="ARBA00023136"/>
    </source>
</evidence>
<sequence>MQMFIMITKQLRLMLRNRTAMLAVMAAPILLAYLFSLSLDGGKTPVYVADADQSANSRLFIARLADHSGISVSSASEAEIRTKIGNSEITMGLVLDRGFGESVVSGMTPRARVLQSASNEDGAKLEPVIAEEIGALAKGTSAASPARPADITDSRKQEQTGQRLDGFMVMFLWFAVIQGFRTLVDERENGTLQRLLGTPVSFAKYLLSKTVASYLFGILNIAVILIAATYALDIRVAAIGPEALILASYLLALTGIVMLFVPFVKSHQNFTVYGSAITALTGILGGSFFPIDASAPEWIRAVSRCIPGYWTMQSLNSVAYHADSLRSHLLPVSLLAGTGAAGILISCTMITRKMRAQ</sequence>
<feature type="transmembrane region" description="Helical" evidence="6">
    <location>
        <begin position="211"/>
        <end position="232"/>
    </location>
</feature>
<dbReference type="InterPro" id="IPR051449">
    <property type="entry name" value="ABC-2_transporter_component"/>
</dbReference>
<dbReference type="PANTHER" id="PTHR30294">
    <property type="entry name" value="MEMBRANE COMPONENT OF ABC TRANSPORTER YHHJ-RELATED"/>
    <property type="match status" value="1"/>
</dbReference>
<keyword evidence="3 6" id="KW-0812">Transmembrane</keyword>
<evidence type="ECO:0000313" key="9">
    <source>
        <dbReference type="Proteomes" id="UP001248709"/>
    </source>
</evidence>
<dbReference type="RefSeq" id="WP_084463287.1">
    <property type="nucleotide sequence ID" value="NZ_JAUSUY010000005.1"/>
</dbReference>
<keyword evidence="5 6" id="KW-0472">Membrane</keyword>
<feature type="domain" description="ABC-2 type transporter transmembrane" evidence="7">
    <location>
        <begin position="23"/>
        <end position="346"/>
    </location>
</feature>
<keyword evidence="9" id="KW-1185">Reference proteome</keyword>
<feature type="transmembrane region" description="Helical" evidence="6">
    <location>
        <begin position="244"/>
        <end position="263"/>
    </location>
</feature>
<comment type="caution">
    <text evidence="8">The sequence shown here is derived from an EMBL/GenBank/DDBJ whole genome shotgun (WGS) entry which is preliminary data.</text>
</comment>
<evidence type="ECO:0000256" key="1">
    <source>
        <dbReference type="ARBA" id="ARBA00004651"/>
    </source>
</evidence>
<organism evidence="8 9">
    <name type="scientific">Paenibacillus forsythiae</name>
    <dbReference type="NCBI Taxonomy" id="365616"/>
    <lineage>
        <taxon>Bacteria</taxon>
        <taxon>Bacillati</taxon>
        <taxon>Bacillota</taxon>
        <taxon>Bacilli</taxon>
        <taxon>Bacillales</taxon>
        <taxon>Paenibacillaceae</taxon>
        <taxon>Paenibacillus</taxon>
    </lineage>
</organism>
<dbReference type="Gene3D" id="3.40.1710.10">
    <property type="entry name" value="abc type-2 transporter like domain"/>
    <property type="match status" value="1"/>
</dbReference>
<comment type="subcellular location">
    <subcellularLocation>
        <location evidence="1">Cell membrane</location>
        <topology evidence="1">Multi-pass membrane protein</topology>
    </subcellularLocation>
</comment>
<dbReference type="Pfam" id="PF12698">
    <property type="entry name" value="ABC2_membrane_3"/>
    <property type="match status" value="1"/>
</dbReference>
<evidence type="ECO:0000256" key="2">
    <source>
        <dbReference type="ARBA" id="ARBA00022475"/>
    </source>
</evidence>
<evidence type="ECO:0000256" key="3">
    <source>
        <dbReference type="ARBA" id="ARBA00022692"/>
    </source>
</evidence>
<reference evidence="8 9" key="1">
    <citation type="submission" date="2023-07" db="EMBL/GenBank/DDBJ databases">
        <title>Genomic Encyclopedia of Type Strains, Phase IV (KMG-IV): sequencing the most valuable type-strain genomes for metagenomic binning, comparative biology and taxonomic classification.</title>
        <authorList>
            <person name="Goeker M."/>
        </authorList>
    </citation>
    <scope>NUCLEOTIDE SEQUENCE [LARGE SCALE GENOMIC DNA]</scope>
    <source>
        <strain evidence="8 9">T98</strain>
    </source>
</reference>
<dbReference type="PANTHER" id="PTHR30294:SF38">
    <property type="entry name" value="TRANSPORT PERMEASE PROTEIN"/>
    <property type="match status" value="1"/>
</dbReference>
<evidence type="ECO:0000259" key="7">
    <source>
        <dbReference type="Pfam" id="PF12698"/>
    </source>
</evidence>
<dbReference type="EMBL" id="JAUSUY010000005">
    <property type="protein sequence ID" value="MDT3426185.1"/>
    <property type="molecule type" value="Genomic_DNA"/>
</dbReference>
<evidence type="ECO:0000313" key="8">
    <source>
        <dbReference type="EMBL" id="MDT3426185.1"/>
    </source>
</evidence>
<protein>
    <submittedName>
        <fullName evidence="8">ABC-2 type transport system permease protein</fullName>
    </submittedName>
</protein>
<keyword evidence="2" id="KW-1003">Cell membrane</keyword>